<sequence length="324" mass="34383">MSRRSALLALAATASCLAAATWSPAVLAQSDSPLRIIVPYAPGGSSDRAARIVADKLGARLGQTVIVENKAGAGGRLAMQQAKNTPASQSVLVLANPATMVVAPLVFKDNGYDPDKDFQPVSQISSYEFGLAVSSAVPVKELQHLLAWLRANPQQANFGVPATGSLPHFFALMTSEAAKVPAQVVGYRGSGPLVTDLIGGQIPVAVDTLDTLLPQHEAGKLRILASSADRRSPFGKDIPTYREAGLNLVATGWNAFFAPASMPRERVAQLGEAIRAVMLDEDTRRKFNDARVEPVSSSPQQMAAMLKAYRAQWAPVVQKSGYQP</sequence>
<organism evidence="3 4">
    <name type="scientific">Melaminivora suipulveris</name>
    <dbReference type="NCBI Taxonomy" id="2109913"/>
    <lineage>
        <taxon>Bacteria</taxon>
        <taxon>Pseudomonadati</taxon>
        <taxon>Pseudomonadota</taxon>
        <taxon>Betaproteobacteria</taxon>
        <taxon>Burkholderiales</taxon>
        <taxon>Comamonadaceae</taxon>
        <taxon>Melaminivora</taxon>
    </lineage>
</organism>
<reference evidence="3 4" key="1">
    <citation type="submission" date="2018-03" db="EMBL/GenBank/DDBJ databases">
        <title>Genome sequencing of Melaminivora sp.</title>
        <authorList>
            <person name="Kim S.-J."/>
            <person name="Heo J."/>
            <person name="Ahn J.-H."/>
            <person name="Kwon S.-W."/>
        </authorList>
    </citation>
    <scope>NUCLEOTIDE SEQUENCE [LARGE SCALE GENOMIC DNA]</scope>
    <source>
        <strain evidence="3 4">SC2-9</strain>
    </source>
</reference>
<dbReference type="Gene3D" id="3.40.190.10">
    <property type="entry name" value="Periplasmic binding protein-like II"/>
    <property type="match status" value="1"/>
</dbReference>
<name>A0A2R3QBT1_9BURK</name>
<dbReference type="PIRSF" id="PIRSF017082">
    <property type="entry name" value="YflP"/>
    <property type="match status" value="1"/>
</dbReference>
<dbReference type="PROSITE" id="PS51257">
    <property type="entry name" value="PROKAR_LIPOPROTEIN"/>
    <property type="match status" value="1"/>
</dbReference>
<evidence type="ECO:0000313" key="4">
    <source>
        <dbReference type="Proteomes" id="UP000237925"/>
    </source>
</evidence>
<dbReference type="AlphaFoldDB" id="A0A2R3QBT1"/>
<gene>
    <name evidence="3" type="ORF">C6568_07370</name>
</gene>
<dbReference type="PANTHER" id="PTHR42928">
    <property type="entry name" value="TRICARBOXYLATE-BINDING PROTEIN"/>
    <property type="match status" value="1"/>
</dbReference>
<evidence type="ECO:0000313" key="3">
    <source>
        <dbReference type="EMBL" id="AVO49097.1"/>
    </source>
</evidence>
<feature type="chain" id="PRO_5015315452" evidence="2">
    <location>
        <begin position="29"/>
        <end position="324"/>
    </location>
</feature>
<dbReference type="InterPro" id="IPR005064">
    <property type="entry name" value="BUG"/>
</dbReference>
<dbReference type="Gene3D" id="3.40.190.150">
    <property type="entry name" value="Bordetella uptake gene, domain 1"/>
    <property type="match status" value="1"/>
</dbReference>
<dbReference type="CDD" id="cd13579">
    <property type="entry name" value="PBP2_Bug_NagM"/>
    <property type="match status" value="1"/>
</dbReference>
<dbReference type="SUPFAM" id="SSF53850">
    <property type="entry name" value="Periplasmic binding protein-like II"/>
    <property type="match status" value="1"/>
</dbReference>
<dbReference type="KEGG" id="mela:C6568_07370"/>
<dbReference type="RefSeq" id="WP_106683533.1">
    <property type="nucleotide sequence ID" value="NZ_CP027667.1"/>
</dbReference>
<keyword evidence="2" id="KW-0732">Signal</keyword>
<comment type="similarity">
    <text evidence="1">Belongs to the UPF0065 (bug) family.</text>
</comment>
<dbReference type="EMBL" id="CP027667">
    <property type="protein sequence ID" value="AVO49097.1"/>
    <property type="molecule type" value="Genomic_DNA"/>
</dbReference>
<dbReference type="PANTHER" id="PTHR42928:SF5">
    <property type="entry name" value="BLR1237 PROTEIN"/>
    <property type="match status" value="1"/>
</dbReference>
<dbReference type="Pfam" id="PF03401">
    <property type="entry name" value="TctC"/>
    <property type="match status" value="1"/>
</dbReference>
<dbReference type="OrthoDB" id="8686127at2"/>
<evidence type="ECO:0000256" key="1">
    <source>
        <dbReference type="ARBA" id="ARBA00006987"/>
    </source>
</evidence>
<protein>
    <submittedName>
        <fullName evidence="3">ABC transporter substrate-binding protein</fullName>
    </submittedName>
</protein>
<evidence type="ECO:0000256" key="2">
    <source>
        <dbReference type="SAM" id="SignalP"/>
    </source>
</evidence>
<keyword evidence="4" id="KW-1185">Reference proteome</keyword>
<proteinExistence type="inferred from homology"/>
<dbReference type="InterPro" id="IPR042100">
    <property type="entry name" value="Bug_dom1"/>
</dbReference>
<dbReference type="Proteomes" id="UP000237925">
    <property type="component" value="Chromosome"/>
</dbReference>
<feature type="signal peptide" evidence="2">
    <location>
        <begin position="1"/>
        <end position="28"/>
    </location>
</feature>
<accession>A0A2R3QBT1</accession>